<dbReference type="PANTHER" id="PTHR34610:SF4">
    <property type="entry name" value="SLL8027 PROTEIN"/>
    <property type="match status" value="1"/>
</dbReference>
<gene>
    <name evidence="2" type="ORF">COOX1_3447</name>
</gene>
<dbReference type="RefSeq" id="WP_170086629.1">
    <property type="nucleotide sequence ID" value="NZ_CP047972.1"/>
</dbReference>
<dbReference type="PANTHER" id="PTHR34610">
    <property type="entry name" value="SSL7007 PROTEIN"/>
    <property type="match status" value="1"/>
</dbReference>
<dbReference type="AlphaFoldDB" id="A0A6F9EH63"/>
<organism evidence="2 3">
    <name type="scientific">Kyrpidia spormannii</name>
    <dbReference type="NCBI Taxonomy" id="2055160"/>
    <lineage>
        <taxon>Bacteria</taxon>
        <taxon>Bacillati</taxon>
        <taxon>Bacillota</taxon>
        <taxon>Bacilli</taxon>
        <taxon>Bacillales</taxon>
        <taxon>Alicyclobacillaceae</taxon>
        <taxon>Kyrpidia</taxon>
    </lineage>
</organism>
<evidence type="ECO:0000259" key="1">
    <source>
        <dbReference type="Pfam" id="PF13470"/>
    </source>
</evidence>
<dbReference type="InterPro" id="IPR029060">
    <property type="entry name" value="PIN-like_dom_sf"/>
</dbReference>
<accession>A0A6F9EH63</accession>
<dbReference type="SUPFAM" id="SSF88723">
    <property type="entry name" value="PIN domain-like"/>
    <property type="match status" value="1"/>
</dbReference>
<dbReference type="InterPro" id="IPR002850">
    <property type="entry name" value="PIN_toxin-like"/>
</dbReference>
<sequence length="164" mass="18584">MTRLWCLDTNVLVSGLVFQGPEQVLIRPLQHYREPILWFPTLESELQEVLARKFELTDVDWPSVFPRGTRMVVPEAPPDLIKQAIEDLRDPKDGPILAAARFYKADFLVTGDRDLLVLAPMEKTLRILTTKEVSCQNLGQDIACNHEIPPGPYNPSRRPADPQG</sequence>
<dbReference type="EMBL" id="LR792683">
    <property type="protein sequence ID" value="CAB3396201.1"/>
    <property type="molecule type" value="Genomic_DNA"/>
</dbReference>
<reference evidence="2 3" key="1">
    <citation type="submission" date="2020-04" db="EMBL/GenBank/DDBJ databases">
        <authorList>
            <person name="Hogendoorn C."/>
        </authorList>
    </citation>
    <scope>NUCLEOTIDE SEQUENCE [LARGE SCALE GENOMIC DNA]</scope>
    <source>
        <strain evidence="2">COOX1</strain>
    </source>
</reference>
<feature type="domain" description="PIN" evidence="1">
    <location>
        <begin position="6"/>
        <end position="114"/>
    </location>
</feature>
<dbReference type="InterPro" id="IPR002716">
    <property type="entry name" value="PIN_dom"/>
</dbReference>
<name>A0A6F9EH63_9BACL</name>
<dbReference type="Pfam" id="PF13470">
    <property type="entry name" value="PIN_3"/>
    <property type="match status" value="1"/>
</dbReference>
<proteinExistence type="predicted"/>
<evidence type="ECO:0000313" key="2">
    <source>
        <dbReference type="EMBL" id="CAB3396201.1"/>
    </source>
</evidence>
<dbReference type="Proteomes" id="UP000502196">
    <property type="component" value="Chromosome"/>
</dbReference>
<protein>
    <recommendedName>
        <fullName evidence="1">PIN domain-containing protein</fullName>
    </recommendedName>
</protein>
<evidence type="ECO:0000313" key="3">
    <source>
        <dbReference type="Proteomes" id="UP000502196"/>
    </source>
</evidence>